<dbReference type="Proteomes" id="UP001283361">
    <property type="component" value="Unassembled WGS sequence"/>
</dbReference>
<feature type="region of interest" description="Disordered" evidence="1">
    <location>
        <begin position="1"/>
        <end position="24"/>
    </location>
</feature>
<accession>A0AAE1B1I0</accession>
<protein>
    <submittedName>
        <fullName evidence="2">Uncharacterized protein</fullName>
    </submittedName>
</protein>
<dbReference type="AlphaFoldDB" id="A0AAE1B1I0"/>
<evidence type="ECO:0000256" key="1">
    <source>
        <dbReference type="SAM" id="MobiDB-lite"/>
    </source>
</evidence>
<keyword evidence="3" id="KW-1185">Reference proteome</keyword>
<name>A0AAE1B1I0_9GAST</name>
<comment type="caution">
    <text evidence="2">The sequence shown here is derived from an EMBL/GenBank/DDBJ whole genome shotgun (WGS) entry which is preliminary data.</text>
</comment>
<evidence type="ECO:0000313" key="2">
    <source>
        <dbReference type="EMBL" id="KAK3797872.1"/>
    </source>
</evidence>
<feature type="compositionally biased region" description="Basic and acidic residues" evidence="1">
    <location>
        <begin position="9"/>
        <end position="24"/>
    </location>
</feature>
<proteinExistence type="predicted"/>
<evidence type="ECO:0000313" key="3">
    <source>
        <dbReference type="Proteomes" id="UP001283361"/>
    </source>
</evidence>
<reference evidence="2" key="1">
    <citation type="journal article" date="2023" name="G3 (Bethesda)">
        <title>A reference genome for the long-term kleptoplast-retaining sea slug Elysia crispata morphotype clarki.</title>
        <authorList>
            <person name="Eastman K.E."/>
            <person name="Pendleton A.L."/>
            <person name="Shaikh M.A."/>
            <person name="Suttiyut T."/>
            <person name="Ogas R."/>
            <person name="Tomko P."/>
            <person name="Gavelis G."/>
            <person name="Widhalm J.R."/>
            <person name="Wisecaver J.H."/>
        </authorList>
    </citation>
    <scope>NUCLEOTIDE SEQUENCE</scope>
    <source>
        <strain evidence="2">ECLA1</strain>
    </source>
</reference>
<feature type="region of interest" description="Disordered" evidence="1">
    <location>
        <begin position="47"/>
        <end position="67"/>
    </location>
</feature>
<dbReference type="EMBL" id="JAWDGP010000740">
    <property type="protein sequence ID" value="KAK3797872.1"/>
    <property type="molecule type" value="Genomic_DNA"/>
</dbReference>
<organism evidence="2 3">
    <name type="scientific">Elysia crispata</name>
    <name type="common">lettuce slug</name>
    <dbReference type="NCBI Taxonomy" id="231223"/>
    <lineage>
        <taxon>Eukaryota</taxon>
        <taxon>Metazoa</taxon>
        <taxon>Spiralia</taxon>
        <taxon>Lophotrochozoa</taxon>
        <taxon>Mollusca</taxon>
        <taxon>Gastropoda</taxon>
        <taxon>Heterobranchia</taxon>
        <taxon>Euthyneura</taxon>
        <taxon>Panpulmonata</taxon>
        <taxon>Sacoglossa</taxon>
        <taxon>Placobranchoidea</taxon>
        <taxon>Plakobranchidae</taxon>
        <taxon>Elysia</taxon>
    </lineage>
</organism>
<gene>
    <name evidence="2" type="ORF">RRG08_052471</name>
</gene>
<sequence length="67" mass="7373">MMWIGDRGFGIKESERGRTSKKGEATHSAVLGLSSWLFLYYSNARTRDGFSSSPSRTLYGVTPSPLA</sequence>